<name>A0AAZ1XL66_OREAU</name>
<proteinExistence type="predicted"/>
<keyword evidence="2" id="KW-1185">Reference proteome</keyword>
<dbReference type="InterPro" id="IPR027886">
    <property type="entry name" value="SPMIP4"/>
</dbReference>
<dbReference type="Ensembl" id="ENSOABT00000083925.1">
    <property type="protein sequence ID" value="ENSOABP00000068335.1"/>
    <property type="gene ID" value="ENSOABG00000011691.2"/>
</dbReference>
<reference evidence="1" key="3">
    <citation type="submission" date="2025-09" db="UniProtKB">
        <authorList>
            <consortium name="Ensembl"/>
        </authorList>
    </citation>
    <scope>IDENTIFICATION</scope>
</reference>
<accession>A0AAZ1XL66</accession>
<dbReference type="PANTHER" id="PTHR31393">
    <property type="entry name" value="C5ORF31"/>
    <property type="match status" value="1"/>
</dbReference>
<reference evidence="1" key="2">
    <citation type="submission" date="2025-08" db="UniProtKB">
        <authorList>
            <consortium name="Ensembl"/>
        </authorList>
    </citation>
    <scope>IDENTIFICATION</scope>
</reference>
<organism evidence="1 2">
    <name type="scientific">Oreochromis aureus</name>
    <name type="common">Israeli tilapia</name>
    <name type="synonym">Chromis aureus</name>
    <dbReference type="NCBI Taxonomy" id="47969"/>
    <lineage>
        <taxon>Eukaryota</taxon>
        <taxon>Metazoa</taxon>
        <taxon>Chordata</taxon>
        <taxon>Craniata</taxon>
        <taxon>Vertebrata</taxon>
        <taxon>Euteleostomi</taxon>
        <taxon>Actinopterygii</taxon>
        <taxon>Neopterygii</taxon>
        <taxon>Teleostei</taxon>
        <taxon>Neoteleostei</taxon>
        <taxon>Acanthomorphata</taxon>
        <taxon>Ovalentaria</taxon>
        <taxon>Cichlomorphae</taxon>
        <taxon>Cichliformes</taxon>
        <taxon>Cichlidae</taxon>
        <taxon>African cichlids</taxon>
        <taxon>Pseudocrenilabrinae</taxon>
        <taxon>Oreochromini</taxon>
        <taxon>Oreochromis</taxon>
    </lineage>
</organism>
<gene>
    <name evidence="1" type="primary">LOC120442850</name>
</gene>
<protein>
    <submittedName>
        <fullName evidence="1">Uncharacterized protein</fullName>
    </submittedName>
</protein>
<dbReference type="Pfam" id="PF15093">
    <property type="entry name" value="SPMIP4-like"/>
    <property type="match status" value="1"/>
</dbReference>
<dbReference type="PANTHER" id="PTHR31393:SF2">
    <property type="entry name" value="CHROMOSOME 7 OPEN READING FRAME 31"/>
    <property type="match status" value="1"/>
</dbReference>
<dbReference type="GO" id="GO:0005813">
    <property type="term" value="C:centrosome"/>
    <property type="evidence" value="ECO:0007669"/>
    <property type="project" value="TreeGrafter"/>
</dbReference>
<evidence type="ECO:0000313" key="1">
    <source>
        <dbReference type="Ensembl" id="ENSOABP00000068335.1"/>
    </source>
</evidence>
<dbReference type="AlphaFoldDB" id="A0AAZ1XL66"/>
<evidence type="ECO:0000313" key="2">
    <source>
        <dbReference type="Proteomes" id="UP000472276"/>
    </source>
</evidence>
<sequence>MPLFSHLGAPYRLESLETPLTTRKKAVMWTGEHGFFDHAKPAKGESQVFYPTPPKTVLPNPKLRNWDLTLSERTSNILKNLEKTLWVTSYQMQYTGSGPANPLMTDDFKEKMTNFAGLNSHTKKGRILCLFLLKQGKDVEKDWGAMSGGAAAVPLLLNSKIHLQL</sequence>
<reference evidence="2" key="1">
    <citation type="submission" date="2020-03" db="EMBL/GenBank/DDBJ databases">
        <title>Evolution of repeat sequences and sex chromosomes of tilapia species revealed by chromosome-level genomes.</title>
        <authorList>
            <person name="Xu L."/>
            <person name="Tao W."/>
            <person name="Wang D."/>
            <person name="Zhou Q."/>
        </authorList>
    </citation>
    <scope>NUCLEOTIDE SEQUENCE [LARGE SCALE GENOMIC DNA]</scope>
    <source>
        <strain evidence="2">Israel</strain>
    </source>
</reference>
<dbReference type="Proteomes" id="UP000472276">
    <property type="component" value="Unassembled WGS sequence"/>
</dbReference>